<evidence type="ECO:0000313" key="8">
    <source>
        <dbReference type="EMBL" id="NEV65838.1"/>
    </source>
</evidence>
<evidence type="ECO:0000256" key="7">
    <source>
        <dbReference type="SAM" id="SignalP"/>
    </source>
</evidence>
<dbReference type="InterPro" id="IPR034746">
    <property type="entry name" value="POTRA"/>
</dbReference>
<feature type="region of interest" description="Disordered" evidence="6">
    <location>
        <begin position="73"/>
        <end position="95"/>
    </location>
</feature>
<feature type="chain" id="PRO_5043377227" evidence="7">
    <location>
        <begin position="21"/>
        <end position="777"/>
    </location>
</feature>
<gene>
    <name evidence="8" type="ORF">QQ91_001765</name>
</gene>
<evidence type="ECO:0000256" key="4">
    <source>
        <dbReference type="ARBA" id="ARBA00023136"/>
    </source>
</evidence>
<dbReference type="PANTHER" id="PTHR12815:SF47">
    <property type="entry name" value="TRANSLOCATION AND ASSEMBLY MODULE SUBUNIT TAMA"/>
    <property type="match status" value="1"/>
</dbReference>
<dbReference type="Gene3D" id="2.40.160.50">
    <property type="entry name" value="membrane protein fhac: a member of the omp85/tpsb transporter family"/>
    <property type="match status" value="1"/>
</dbReference>
<feature type="region of interest" description="Disordered" evidence="6">
    <location>
        <begin position="137"/>
        <end position="181"/>
    </location>
</feature>
<dbReference type="Pfam" id="PF07244">
    <property type="entry name" value="POTRA"/>
    <property type="match status" value="2"/>
</dbReference>
<evidence type="ECO:0000256" key="3">
    <source>
        <dbReference type="ARBA" id="ARBA00022729"/>
    </source>
</evidence>
<reference evidence="8" key="2">
    <citation type="journal article" date="2015" name="Genome Announc.">
        <title>Draft Genome Sequence of Filamentous Marine Cyanobacterium Lyngbya confervoides Strain BDU141951.</title>
        <authorList>
            <person name="Chandrababunaidu M.M."/>
            <person name="Sen D."/>
            <person name="Tripathy S."/>
        </authorList>
    </citation>
    <scope>NUCLEOTIDE SEQUENCE</scope>
    <source>
        <strain evidence="8">BDU141951</strain>
    </source>
</reference>
<organism evidence="8">
    <name type="scientific">Lyngbya confervoides BDU141951</name>
    <dbReference type="NCBI Taxonomy" id="1574623"/>
    <lineage>
        <taxon>Bacteria</taxon>
        <taxon>Bacillati</taxon>
        <taxon>Cyanobacteriota</taxon>
        <taxon>Cyanophyceae</taxon>
        <taxon>Oscillatoriophycideae</taxon>
        <taxon>Oscillatoriales</taxon>
        <taxon>Microcoleaceae</taxon>
        <taxon>Lyngbya</taxon>
    </lineage>
</organism>
<keyword evidence="3 7" id="KW-0732">Signal</keyword>
<dbReference type="InterPro" id="IPR010827">
    <property type="entry name" value="BamA/TamA_POTRA"/>
</dbReference>
<dbReference type="PANTHER" id="PTHR12815">
    <property type="entry name" value="SORTING AND ASSEMBLY MACHINERY SAMM50 PROTEIN FAMILY MEMBER"/>
    <property type="match status" value="1"/>
</dbReference>
<reference evidence="8" key="1">
    <citation type="submission" date="2014-11" db="EMBL/GenBank/DDBJ databases">
        <authorList>
            <person name="Malar M.C."/>
            <person name="Sen D."/>
            <person name="Tripathy S."/>
        </authorList>
    </citation>
    <scope>NUCLEOTIDE SEQUENCE</scope>
    <source>
        <strain evidence="8">BDU141951</strain>
    </source>
</reference>
<comment type="subcellular location">
    <subcellularLocation>
        <location evidence="1">Membrane</location>
    </subcellularLocation>
</comment>
<dbReference type="Pfam" id="PF08479">
    <property type="entry name" value="POTRA_2"/>
    <property type="match status" value="1"/>
</dbReference>
<dbReference type="Gene3D" id="3.10.20.310">
    <property type="entry name" value="membrane protein fhac"/>
    <property type="match status" value="3"/>
</dbReference>
<dbReference type="GO" id="GO:0019867">
    <property type="term" value="C:outer membrane"/>
    <property type="evidence" value="ECO:0007669"/>
    <property type="project" value="InterPro"/>
</dbReference>
<dbReference type="Pfam" id="PF01103">
    <property type="entry name" value="Omp85"/>
    <property type="match status" value="1"/>
</dbReference>
<dbReference type="InterPro" id="IPR013686">
    <property type="entry name" value="Polypept-transport_assoc_ShlB"/>
</dbReference>
<feature type="signal peptide" evidence="7">
    <location>
        <begin position="1"/>
        <end position="20"/>
    </location>
</feature>
<feature type="compositionally biased region" description="Acidic residues" evidence="6">
    <location>
        <begin position="161"/>
        <end position="176"/>
    </location>
</feature>
<keyword evidence="4" id="KW-0472">Membrane</keyword>
<sequence>MRQTHSLVALLTLSATLGLASQARGETLSTSAKSPHSPSISIAELTAAADANRAPFATDTLRLDGGIATLEQTAEEPNAAAVETPETDTEAKDSRLVRRELSNQTALVEVHQLGTEALTADVESAETAATARSAALEIGQATDTDDEAPAAGDTEPLPEPTSDEDEDATATDEESSGETQVLVAEVAVTDPDGADIEPDLEDTVYNAIDTRPGQTTTRSQIQEDINNIFATGFFSNVRAVPTDTPLGVRVTYVVSPNPVLTQVTVEGGDVIPDEVIDDIFSPQYGEIINLLEFQDGILELNNWYQDNGYVLAQVIAAPEVGEDGVVTLQVAEGVIEDINVQFLTEDGLAEDDEGNPINGKTHDYIILREFETEAGDVFQQSQIQADLQRVFGLGIFDDVTIELNPGQKDPREVDVTVNVIERNTGSVAAGIGFNFTGDLFGTLSYRQDNFGGNNQKFSAEAQLSFRDILFDVSFTDPWIAGDPYRTSYTLNGFGRRSISLVFDGGDNQIDLANGDRVRVNRFGSGVTFRRPLDNGWSASLGTLYQRVRTTDGDGEIVTRDVGPDQIPGTADDNQLTLSDTGADDLWTVQFSVVQDQRNNSLTPTSGSVLRLGTEQSIPLGSGNIFFNRVRASYSYYFPVSFFNFSEGPQALAVNVQGGSIIGDFPPYEAFSIGGTNSVRGYDEGELGTGQSYLQASLEYRFPLFSFIGGALFLDAGTDLGTGSEVIGSPGPDRGKPGSGFGYGAGVRVQTPLGPIRVDYGFSDEGDGRLHFGIGERF</sequence>
<keyword evidence="5" id="KW-0998">Cell outer membrane</keyword>
<evidence type="ECO:0000256" key="5">
    <source>
        <dbReference type="ARBA" id="ARBA00023237"/>
    </source>
</evidence>
<proteinExistence type="predicted"/>
<reference evidence="8" key="3">
    <citation type="submission" date="2020-02" db="EMBL/GenBank/DDBJ databases">
        <authorList>
            <person name="Sarangi A.N."/>
            <person name="Ghosh S."/>
            <person name="Mukherjee M."/>
            <person name="Tripathy S."/>
        </authorList>
    </citation>
    <scope>NUCLEOTIDE SEQUENCE</scope>
    <source>
        <strain evidence="8">BDU141951</strain>
    </source>
</reference>
<accession>A0A0C1YP13</accession>
<dbReference type="PROSITE" id="PS51779">
    <property type="entry name" value="POTRA"/>
    <property type="match status" value="1"/>
</dbReference>
<evidence type="ECO:0000256" key="1">
    <source>
        <dbReference type="ARBA" id="ARBA00004370"/>
    </source>
</evidence>
<dbReference type="AlphaFoldDB" id="A0A0C1YP13"/>
<evidence type="ECO:0000256" key="2">
    <source>
        <dbReference type="ARBA" id="ARBA00022692"/>
    </source>
</evidence>
<dbReference type="InterPro" id="IPR039910">
    <property type="entry name" value="D15-like"/>
</dbReference>
<keyword evidence="2" id="KW-0812">Transmembrane</keyword>
<evidence type="ECO:0000256" key="6">
    <source>
        <dbReference type="SAM" id="MobiDB-lite"/>
    </source>
</evidence>
<comment type="caution">
    <text evidence="8">The sequence shown here is derived from an EMBL/GenBank/DDBJ whole genome shotgun (WGS) entry which is preliminary data.</text>
</comment>
<name>A0A0C1YP13_9CYAN</name>
<dbReference type="EMBL" id="JTHE02000002">
    <property type="protein sequence ID" value="NEV65838.1"/>
    <property type="molecule type" value="Genomic_DNA"/>
</dbReference>
<dbReference type="InterPro" id="IPR000184">
    <property type="entry name" value="Bac_surfAg_D15"/>
</dbReference>
<protein>
    <submittedName>
        <fullName evidence="8">BamA/TamA family outer membrane protein</fullName>
    </submittedName>
</protein>